<feature type="signal peptide" evidence="3">
    <location>
        <begin position="1"/>
        <end position="20"/>
    </location>
</feature>
<dbReference type="FunCoup" id="H2AW89">
    <property type="interactions" value="24"/>
</dbReference>
<keyword evidence="3" id="KW-0732">Signal</keyword>
<dbReference type="GeneID" id="13884107"/>
<proteinExistence type="predicted"/>
<gene>
    <name evidence="4" type="primary">KAFR0F00420</name>
    <name evidence="4" type="ORF">KAFR_0F00420</name>
</gene>
<protein>
    <recommendedName>
        <fullName evidence="6">Mid2 domain-containing protein</fullName>
    </recommendedName>
</protein>
<feature type="compositionally biased region" description="Basic and acidic residues" evidence="1">
    <location>
        <begin position="353"/>
        <end position="369"/>
    </location>
</feature>
<dbReference type="InParanoid" id="H2AW89"/>
<keyword evidence="5" id="KW-1185">Reference proteome</keyword>
<dbReference type="AlphaFoldDB" id="H2AW89"/>
<dbReference type="STRING" id="1071382.H2AW89"/>
<accession>H2AW89</accession>
<dbReference type="EMBL" id="HE650826">
    <property type="protein sequence ID" value="CCF58639.1"/>
    <property type="molecule type" value="Genomic_DNA"/>
</dbReference>
<reference evidence="4 5" key="1">
    <citation type="journal article" date="2011" name="Proc. Natl. Acad. Sci. U.S.A.">
        <title>Evolutionary erosion of yeast sex chromosomes by mating-type switching accidents.</title>
        <authorList>
            <person name="Gordon J.L."/>
            <person name="Armisen D."/>
            <person name="Proux-Wera E."/>
            <person name="Oheigeartaigh S.S."/>
            <person name="Byrne K.P."/>
            <person name="Wolfe K.H."/>
        </authorList>
    </citation>
    <scope>NUCLEOTIDE SEQUENCE [LARGE SCALE GENOMIC DNA]</scope>
    <source>
        <strain evidence="5">ATCC 22294 / BCRC 22015 / CBS 2517 / CECT 1963 / NBRC 1671 / NRRL Y-8276</strain>
    </source>
</reference>
<dbReference type="HOGENOM" id="CLU_660674_0_0_1"/>
<dbReference type="Proteomes" id="UP000005220">
    <property type="component" value="Chromosome 6"/>
</dbReference>
<evidence type="ECO:0000256" key="2">
    <source>
        <dbReference type="SAM" id="Phobius"/>
    </source>
</evidence>
<dbReference type="RefSeq" id="XP_003957774.1">
    <property type="nucleotide sequence ID" value="XM_003957725.1"/>
</dbReference>
<evidence type="ECO:0000256" key="1">
    <source>
        <dbReference type="SAM" id="MobiDB-lite"/>
    </source>
</evidence>
<sequence length="416" mass="45241">MNKKFLLTLFYYYCSPIAAAEPSRNIYYNPDDVSFENIVTSTIAESTLRSASTASILKNSVSYGPQDTFNNDAILSATYPSLVVENSSSANLSSHASTSAVEPISNNNFSVTATYSINNNASKMSLQNEAGTASSYLSSSTSQGLDHGLPKLNTTLVVSTGKLRGSSLLPHNHLTSSKFTSSVSFSYVMPTKSSLAKSSSSSTSSLLSSSTLLSYVSYTVSMANEKDYLIYTQVYIFTDETTSFTSGLPTTITLPKSSVESGEVPTTHIAATIITTPVSVYKAWEAKNNEQQTKATRRHNLVIGCCVGCICGSLLIIGVFCLAFYMKRSKKNEIMDQEESIIDPFQGEFDYDEGNKESSPSERKEHALSDENNTIDNWSSGDGFNSVTSSTRSSLSSYRDTDHDKINFDSLLREVI</sequence>
<feature type="compositionally biased region" description="Low complexity" evidence="1">
    <location>
        <begin position="386"/>
        <end position="397"/>
    </location>
</feature>
<keyword evidence="2" id="KW-0812">Transmembrane</keyword>
<keyword evidence="2" id="KW-0472">Membrane</keyword>
<dbReference type="OrthoDB" id="4062958at2759"/>
<feature type="transmembrane region" description="Helical" evidence="2">
    <location>
        <begin position="301"/>
        <end position="325"/>
    </location>
</feature>
<dbReference type="KEGG" id="kaf:KAFR_0F00420"/>
<evidence type="ECO:0000256" key="3">
    <source>
        <dbReference type="SAM" id="SignalP"/>
    </source>
</evidence>
<organism evidence="4 5">
    <name type="scientific">Kazachstania africana (strain ATCC 22294 / BCRC 22015 / CBS 2517 / CECT 1963 / NBRC 1671 / NRRL Y-8276)</name>
    <name type="common">Yeast</name>
    <name type="synonym">Kluyveromyces africanus</name>
    <dbReference type="NCBI Taxonomy" id="1071382"/>
    <lineage>
        <taxon>Eukaryota</taxon>
        <taxon>Fungi</taxon>
        <taxon>Dikarya</taxon>
        <taxon>Ascomycota</taxon>
        <taxon>Saccharomycotina</taxon>
        <taxon>Saccharomycetes</taxon>
        <taxon>Saccharomycetales</taxon>
        <taxon>Saccharomycetaceae</taxon>
        <taxon>Kazachstania</taxon>
    </lineage>
</organism>
<name>H2AW89_KAZAF</name>
<evidence type="ECO:0000313" key="4">
    <source>
        <dbReference type="EMBL" id="CCF58639.1"/>
    </source>
</evidence>
<feature type="chain" id="PRO_5003559682" description="Mid2 domain-containing protein" evidence="3">
    <location>
        <begin position="21"/>
        <end position="416"/>
    </location>
</feature>
<feature type="compositionally biased region" description="Polar residues" evidence="1">
    <location>
        <begin position="370"/>
        <end position="385"/>
    </location>
</feature>
<evidence type="ECO:0000313" key="5">
    <source>
        <dbReference type="Proteomes" id="UP000005220"/>
    </source>
</evidence>
<evidence type="ECO:0008006" key="6">
    <source>
        <dbReference type="Google" id="ProtNLM"/>
    </source>
</evidence>
<keyword evidence="2" id="KW-1133">Transmembrane helix</keyword>
<feature type="region of interest" description="Disordered" evidence="1">
    <location>
        <begin position="346"/>
        <end position="399"/>
    </location>
</feature>